<keyword evidence="2 3" id="KW-0802">TPR repeat</keyword>
<evidence type="ECO:0008006" key="6">
    <source>
        <dbReference type="Google" id="ProtNLM"/>
    </source>
</evidence>
<feature type="region of interest" description="Disordered" evidence="4">
    <location>
        <begin position="138"/>
        <end position="181"/>
    </location>
</feature>
<keyword evidence="1" id="KW-0677">Repeat</keyword>
<dbReference type="Pfam" id="PF13424">
    <property type="entry name" value="TPR_12"/>
    <property type="match status" value="2"/>
</dbReference>
<reference evidence="5" key="1">
    <citation type="submission" date="2021-01" db="EMBL/GenBank/DDBJ databases">
        <authorList>
            <person name="Corre E."/>
            <person name="Pelletier E."/>
            <person name="Niang G."/>
            <person name="Scheremetjew M."/>
            <person name="Finn R."/>
            <person name="Kale V."/>
            <person name="Holt S."/>
            <person name="Cochrane G."/>
            <person name="Meng A."/>
            <person name="Brown T."/>
            <person name="Cohen L."/>
        </authorList>
    </citation>
    <scope>NUCLEOTIDE SEQUENCE</scope>
    <source>
        <strain evidence="5">CCMP1594</strain>
    </source>
</reference>
<dbReference type="SMART" id="SM00248">
    <property type="entry name" value="ANK"/>
    <property type="match status" value="2"/>
</dbReference>
<organism evidence="5">
    <name type="scientific">Eutreptiella gymnastica</name>
    <dbReference type="NCBI Taxonomy" id="73025"/>
    <lineage>
        <taxon>Eukaryota</taxon>
        <taxon>Discoba</taxon>
        <taxon>Euglenozoa</taxon>
        <taxon>Euglenida</taxon>
        <taxon>Spirocuta</taxon>
        <taxon>Euglenophyceae</taxon>
        <taxon>Eutreptiales</taxon>
        <taxon>Eutreptiaceae</taxon>
        <taxon>Eutreptiella</taxon>
    </lineage>
</organism>
<dbReference type="SMART" id="SM00028">
    <property type="entry name" value="TPR"/>
    <property type="match status" value="4"/>
</dbReference>
<evidence type="ECO:0000256" key="3">
    <source>
        <dbReference type="PROSITE-ProRule" id="PRU00339"/>
    </source>
</evidence>
<evidence type="ECO:0000313" key="5">
    <source>
        <dbReference type="EMBL" id="CAE0809048.1"/>
    </source>
</evidence>
<sequence length="378" mass="41264">MPVAFRSSSPASPELDFECCNVKELRAYLASGGNANRCHDGTTLLYNAARCGDDARVQLLLQSGGHDSLLVKGPNGSYPLHAAACAKAPACISLLMDAHMEKDCQFDPHQLRDSFGYTPLDNAKSDTASLQALSNSFSSRNGLSSSFGSQSSSNDSRLANSSSDELSTGPDSSKKPDTASACNAAGNEYKANGQYDKALEMYSHAVSLLTAEHGGDHPDIARAYNNIASVYITLEQYDRALEMCRKSLAMFKATQGDGHPDIARGYNNMGYVYDQKCEFDRALEMYHRSLQIFVATLGEHHPTVATCYNNMGNVCLSRREYGKAEALYQRSLDIWNLRQDTAQAAALQLAVDEMHRMNSRRRLPHPDSKGRKAGCAVM</sequence>
<name>A0A7S4CX18_9EUGL</name>
<dbReference type="Gene3D" id="1.25.40.20">
    <property type="entry name" value="Ankyrin repeat-containing domain"/>
    <property type="match status" value="1"/>
</dbReference>
<feature type="repeat" description="TPR" evidence="3">
    <location>
        <begin position="263"/>
        <end position="296"/>
    </location>
</feature>
<dbReference type="PANTHER" id="PTHR45641:SF1">
    <property type="entry name" value="AAA+ ATPASE DOMAIN-CONTAINING PROTEIN"/>
    <property type="match status" value="1"/>
</dbReference>
<dbReference type="SUPFAM" id="SSF48403">
    <property type="entry name" value="Ankyrin repeat"/>
    <property type="match status" value="1"/>
</dbReference>
<feature type="compositionally biased region" description="Low complexity" evidence="4">
    <location>
        <begin position="138"/>
        <end position="163"/>
    </location>
</feature>
<evidence type="ECO:0000256" key="1">
    <source>
        <dbReference type="ARBA" id="ARBA00022737"/>
    </source>
</evidence>
<gene>
    <name evidence="5" type="ORF">EGYM00163_LOCUS20179</name>
</gene>
<dbReference type="AlphaFoldDB" id="A0A7S4CX18"/>
<feature type="repeat" description="TPR" evidence="3">
    <location>
        <begin position="221"/>
        <end position="254"/>
    </location>
</feature>
<dbReference type="PANTHER" id="PTHR45641">
    <property type="entry name" value="TETRATRICOPEPTIDE REPEAT PROTEIN (AFU_ORTHOLOGUE AFUA_6G03870)"/>
    <property type="match status" value="1"/>
</dbReference>
<accession>A0A7S4CX18</accession>
<proteinExistence type="predicted"/>
<feature type="region of interest" description="Disordered" evidence="4">
    <location>
        <begin position="359"/>
        <end position="378"/>
    </location>
</feature>
<dbReference type="SUPFAM" id="SSF48452">
    <property type="entry name" value="TPR-like"/>
    <property type="match status" value="1"/>
</dbReference>
<dbReference type="InterPro" id="IPR011990">
    <property type="entry name" value="TPR-like_helical_dom_sf"/>
</dbReference>
<dbReference type="PROSITE" id="PS50005">
    <property type="entry name" value="TPR"/>
    <property type="match status" value="3"/>
</dbReference>
<evidence type="ECO:0000256" key="2">
    <source>
        <dbReference type="ARBA" id="ARBA00022803"/>
    </source>
</evidence>
<protein>
    <recommendedName>
        <fullName evidence="6">Kinesin light chain</fullName>
    </recommendedName>
</protein>
<dbReference type="EMBL" id="HBJA01057016">
    <property type="protein sequence ID" value="CAE0809048.1"/>
    <property type="molecule type" value="Transcribed_RNA"/>
</dbReference>
<evidence type="ECO:0000256" key="4">
    <source>
        <dbReference type="SAM" id="MobiDB-lite"/>
    </source>
</evidence>
<dbReference type="Gene3D" id="1.25.40.10">
    <property type="entry name" value="Tetratricopeptide repeat domain"/>
    <property type="match status" value="1"/>
</dbReference>
<dbReference type="InterPro" id="IPR002110">
    <property type="entry name" value="Ankyrin_rpt"/>
</dbReference>
<dbReference type="InterPro" id="IPR019734">
    <property type="entry name" value="TPR_rpt"/>
</dbReference>
<feature type="repeat" description="TPR" evidence="3">
    <location>
        <begin position="179"/>
        <end position="212"/>
    </location>
</feature>
<dbReference type="InterPro" id="IPR036770">
    <property type="entry name" value="Ankyrin_rpt-contain_sf"/>
</dbReference>